<organism evidence="1 2">
    <name type="scientific">Neobittarella massiliensis</name>
    <name type="common">ex Bilen et al. 2018</name>
    <dbReference type="NCBI Taxonomy" id="2041842"/>
    <lineage>
        <taxon>Bacteria</taxon>
        <taxon>Bacillati</taxon>
        <taxon>Bacillota</taxon>
        <taxon>Clostridia</taxon>
        <taxon>Eubacteriales</taxon>
        <taxon>Oscillospiraceae</taxon>
        <taxon>Neobittarella (ex Bilen et al. 2018)</taxon>
    </lineage>
</organism>
<dbReference type="AlphaFoldDB" id="A0A8J6IRN3"/>
<dbReference type="EMBL" id="JACOGI010000003">
    <property type="protein sequence ID" value="MBC3517223.1"/>
    <property type="molecule type" value="Genomic_DNA"/>
</dbReference>
<accession>A0A8J6IRN3</accession>
<evidence type="ECO:0000313" key="1">
    <source>
        <dbReference type="EMBL" id="MBC3517223.1"/>
    </source>
</evidence>
<dbReference type="RefSeq" id="WP_186488664.1">
    <property type="nucleotide sequence ID" value="NZ_JACOGI010000003.1"/>
</dbReference>
<keyword evidence="2" id="KW-1185">Reference proteome</keyword>
<comment type="caution">
    <text evidence="1">The sequence shown here is derived from an EMBL/GenBank/DDBJ whole genome shotgun (WGS) entry which is preliminary data.</text>
</comment>
<gene>
    <name evidence="1" type="ORF">H8K20_12565</name>
</gene>
<dbReference type="Proteomes" id="UP000597668">
    <property type="component" value="Unassembled WGS sequence"/>
</dbReference>
<protein>
    <submittedName>
        <fullName evidence="1">Uncharacterized protein</fullName>
    </submittedName>
</protein>
<reference evidence="1" key="1">
    <citation type="submission" date="2020-08" db="EMBL/GenBank/DDBJ databases">
        <authorList>
            <person name="Liu C."/>
            <person name="Sun Q."/>
        </authorList>
    </citation>
    <scope>NUCLEOTIDE SEQUENCE</scope>
    <source>
        <strain evidence="1">NSJ-65</strain>
    </source>
</reference>
<proteinExistence type="predicted"/>
<sequence length="443" mass="48088">MRSYPFTSRVTYDEQGLPLYDRAVDSDFLRKVFAQYFSDGVFYDPTSSLQVTIDTGMNVKVLPGVCHIRGAIGIEETQRVLAVQASDSLDRIDTVVARLDLGLDVRSIDLYVRKGTAANTPVAPPLTRDNTVWELGLADIFVAKNTGTITQQRITDTRLDDTRCGVVAQTIGDLDTTPYFDQIQATLDDLRQTIQDVKSGDIVLSINGQRGDIVAGPELLSAAHEVHTHSKSQITDFAHTHPKSQITDFPASLPNPYALTLQLNGAANKTYNGSSAQTFNVTPGAIGAYTKSEIDQYVKYAVFGRSSDLVTSGYSGNFQFQDTRLGCYSHTASLASLNASGMPVIKTAGKYLVIIRLYFVGQTSGIAINGLTIDTLLRRGSTSYSVGPTIIPGSWTVHAGGSVQFIANLNVNDYFTISYSCDPNAQKVTLNKTSAFYLIRLGA</sequence>
<name>A0A8J6IRN3_9FIRM</name>
<evidence type="ECO:0000313" key="2">
    <source>
        <dbReference type="Proteomes" id="UP000597668"/>
    </source>
</evidence>